<keyword evidence="2" id="KW-0694">RNA-binding</keyword>
<feature type="domain" description="PTBP1-like RNA recognition motif 2" evidence="3">
    <location>
        <begin position="14"/>
        <end position="88"/>
    </location>
</feature>
<dbReference type="PANTHER" id="PTHR15592">
    <property type="entry name" value="MATRIN 3/NUCLEAR PROTEIN 220-RELATED"/>
    <property type="match status" value="1"/>
</dbReference>
<dbReference type="InterPro" id="IPR021790">
    <property type="entry name" value="PTBP1-like_RRM2"/>
</dbReference>
<proteinExistence type="predicted"/>
<reference evidence="4" key="1">
    <citation type="submission" date="2018-04" db="EMBL/GenBank/DDBJ databases">
        <title>WGS assembly of Panicum hallii.</title>
        <authorList>
            <person name="Lovell J."/>
            <person name="Jenkins J."/>
            <person name="Lowry D."/>
            <person name="Mamidi S."/>
            <person name="Sreedasyam A."/>
            <person name="Weng X."/>
            <person name="Barry K."/>
            <person name="Bonette J."/>
            <person name="Campitelli B."/>
            <person name="Daum C."/>
            <person name="Gordon S."/>
            <person name="Gould B."/>
            <person name="Lipzen A."/>
            <person name="Macqueen A."/>
            <person name="Palacio-Mejia J."/>
            <person name="Plott C."/>
            <person name="Shakirov E."/>
            <person name="Shu S."/>
            <person name="Yoshinaga Y."/>
            <person name="Zane M."/>
            <person name="Rokhsar D."/>
            <person name="Grimwood J."/>
            <person name="Schmutz J."/>
            <person name="Juenger T."/>
        </authorList>
    </citation>
    <scope>NUCLEOTIDE SEQUENCE [LARGE SCALE GENOMIC DNA]</scope>
    <source>
        <strain evidence="4">FIL2</strain>
    </source>
</reference>
<dbReference type="InterPro" id="IPR035979">
    <property type="entry name" value="RBD_domain_sf"/>
</dbReference>
<organism evidence="4">
    <name type="scientific">Panicum hallii</name>
    <dbReference type="NCBI Taxonomy" id="206008"/>
    <lineage>
        <taxon>Eukaryota</taxon>
        <taxon>Viridiplantae</taxon>
        <taxon>Streptophyta</taxon>
        <taxon>Embryophyta</taxon>
        <taxon>Tracheophyta</taxon>
        <taxon>Spermatophyta</taxon>
        <taxon>Magnoliopsida</taxon>
        <taxon>Liliopsida</taxon>
        <taxon>Poales</taxon>
        <taxon>Poaceae</taxon>
        <taxon>PACMAD clade</taxon>
        <taxon>Panicoideae</taxon>
        <taxon>Panicodae</taxon>
        <taxon>Paniceae</taxon>
        <taxon>Panicinae</taxon>
        <taxon>Panicum</taxon>
        <taxon>Panicum sect. Panicum</taxon>
    </lineage>
</organism>
<dbReference type="Pfam" id="PF11835">
    <property type="entry name" value="RRM_8"/>
    <property type="match status" value="1"/>
</dbReference>
<accession>A0A2T8INW7</accession>
<evidence type="ECO:0000256" key="1">
    <source>
        <dbReference type="ARBA" id="ARBA00022737"/>
    </source>
</evidence>
<dbReference type="Gramene" id="PVH39358">
    <property type="protein sequence ID" value="PVH39358"/>
    <property type="gene ID" value="PAHAL_5G485500"/>
</dbReference>
<evidence type="ECO:0000259" key="3">
    <source>
        <dbReference type="Pfam" id="PF11835"/>
    </source>
</evidence>
<gene>
    <name evidence="4" type="ORF">PAHAL_5G485500</name>
</gene>
<sequence length="219" mass="23880">MPNSRFEDWRPPNRILEVTIHKVFYPITESLLHQVFGTFGVVEQVLVFGGTDKVLARVVFESKHVAAEAFGEFHGRRVYTGCCQLDIKWGLYQDYDNANSDVSCFGTTVKLSSTIAMEHIPDASTVVAAAMATNAAPGCIDVKLPDTCLTLGLDVGTGVFPLIEIVCEDLNSEKLFVDTAATGGQAEALVIAEARNNIDFSILDVMDHVVVDELQEPTI</sequence>
<protein>
    <recommendedName>
        <fullName evidence="3">PTBP1-like RNA recognition motif 2 domain-containing protein</fullName>
    </recommendedName>
</protein>
<name>A0A2T8INW7_9POAL</name>
<dbReference type="SUPFAM" id="SSF54928">
    <property type="entry name" value="RNA-binding domain, RBD"/>
    <property type="match status" value="1"/>
</dbReference>
<dbReference type="InterPro" id="IPR012677">
    <property type="entry name" value="Nucleotide-bd_a/b_plait_sf"/>
</dbReference>
<dbReference type="AlphaFoldDB" id="A0A2T8INW7"/>
<dbReference type="EMBL" id="CM008050">
    <property type="protein sequence ID" value="PVH39358.1"/>
    <property type="molecule type" value="Genomic_DNA"/>
</dbReference>
<keyword evidence="1" id="KW-0677">Repeat</keyword>
<evidence type="ECO:0000256" key="2">
    <source>
        <dbReference type="ARBA" id="ARBA00022884"/>
    </source>
</evidence>
<dbReference type="GO" id="GO:0003723">
    <property type="term" value="F:RNA binding"/>
    <property type="evidence" value="ECO:0007669"/>
    <property type="project" value="UniProtKB-KW"/>
</dbReference>
<evidence type="ECO:0000313" key="4">
    <source>
        <dbReference type="EMBL" id="PVH39358.1"/>
    </source>
</evidence>
<dbReference type="Gene3D" id="3.30.70.330">
    <property type="match status" value="1"/>
</dbReference>
<dbReference type="Proteomes" id="UP000243499">
    <property type="component" value="Chromosome 5"/>
</dbReference>